<sequence length="63" mass="6933">MTFLYYLLSLISGFALTLQVGINGAFRSKIVNPILSYLVSFAVGTLGLALVFFINFRCLHNSS</sequence>
<keyword evidence="1" id="KW-1133">Transmembrane helix</keyword>
<keyword evidence="3" id="KW-1185">Reference proteome</keyword>
<proteinExistence type="predicted"/>
<keyword evidence="1" id="KW-0812">Transmembrane</keyword>
<evidence type="ECO:0000313" key="2">
    <source>
        <dbReference type="EMBL" id="AWI07189.1"/>
    </source>
</evidence>
<keyword evidence="1" id="KW-0472">Membrane</keyword>
<dbReference type="EMBL" id="CP020953">
    <property type="protein sequence ID" value="AWI07189.1"/>
    <property type="molecule type" value="Genomic_DNA"/>
</dbReference>
<dbReference type="Proteomes" id="UP000244910">
    <property type="component" value="Chromosome"/>
</dbReference>
<evidence type="ECO:0000313" key="3">
    <source>
        <dbReference type="Proteomes" id="UP000244910"/>
    </source>
</evidence>
<dbReference type="InterPro" id="IPR006750">
    <property type="entry name" value="YdcZ"/>
</dbReference>
<dbReference type="Pfam" id="PF04657">
    <property type="entry name" value="DMT_YdcZ"/>
    <property type="match status" value="1"/>
</dbReference>
<name>A0A2U8DX09_9CLOT</name>
<protein>
    <recommendedName>
        <fullName evidence="4">EamA-like transporter family protein</fullName>
    </recommendedName>
</protein>
<organism evidence="2 3">
    <name type="scientific">Clostridium drakei</name>
    <dbReference type="NCBI Taxonomy" id="332101"/>
    <lineage>
        <taxon>Bacteria</taxon>
        <taxon>Bacillati</taxon>
        <taxon>Bacillota</taxon>
        <taxon>Clostridia</taxon>
        <taxon>Eubacteriales</taxon>
        <taxon>Clostridiaceae</taxon>
        <taxon>Clostridium</taxon>
    </lineage>
</organism>
<dbReference type="KEGG" id="cdrk:B9W14_22835"/>
<reference evidence="3" key="1">
    <citation type="submission" date="2017-04" db="EMBL/GenBank/DDBJ databases">
        <authorList>
            <person name="Song Y."/>
            <person name="Cho B.-K."/>
        </authorList>
    </citation>
    <scope>NUCLEOTIDE SEQUENCE [LARGE SCALE GENOMIC DNA]</scope>
    <source>
        <strain evidence="3">SL1</strain>
    </source>
</reference>
<evidence type="ECO:0000256" key="1">
    <source>
        <dbReference type="SAM" id="Phobius"/>
    </source>
</evidence>
<evidence type="ECO:0008006" key="4">
    <source>
        <dbReference type="Google" id="ProtNLM"/>
    </source>
</evidence>
<dbReference type="AlphaFoldDB" id="A0A2U8DX09"/>
<gene>
    <name evidence="2" type="ORF">B9W14_22835</name>
</gene>
<feature type="transmembrane region" description="Helical" evidence="1">
    <location>
        <begin position="37"/>
        <end position="56"/>
    </location>
</feature>
<accession>A0A2U8DX09</accession>